<gene>
    <name evidence="2" type="ORF">M0813_15095</name>
</gene>
<keyword evidence="3" id="KW-1185">Reference proteome</keyword>
<organism evidence="2 3">
    <name type="scientific">Anaeramoeba flamelloides</name>
    <dbReference type="NCBI Taxonomy" id="1746091"/>
    <lineage>
        <taxon>Eukaryota</taxon>
        <taxon>Metamonada</taxon>
        <taxon>Anaeramoebidae</taxon>
        <taxon>Anaeramoeba</taxon>
    </lineage>
</organism>
<reference evidence="2" key="1">
    <citation type="submission" date="2022-08" db="EMBL/GenBank/DDBJ databases">
        <title>Novel sulfate-reducing endosymbionts in the free-living metamonad Anaeramoeba.</title>
        <authorList>
            <person name="Jerlstrom-Hultqvist J."/>
            <person name="Cepicka I."/>
            <person name="Gallot-Lavallee L."/>
            <person name="Salas-Leiva D."/>
            <person name="Curtis B.A."/>
            <person name="Zahonova K."/>
            <person name="Pipaliya S."/>
            <person name="Dacks J."/>
            <person name="Roger A.J."/>
        </authorList>
    </citation>
    <scope>NUCLEOTIDE SEQUENCE</scope>
    <source>
        <strain evidence="2">Schooner1</strain>
    </source>
</reference>
<evidence type="ECO:0000313" key="3">
    <source>
        <dbReference type="Proteomes" id="UP001150062"/>
    </source>
</evidence>
<proteinExistence type="predicted"/>
<name>A0ABQ8Z3P9_9EUKA</name>
<dbReference type="Proteomes" id="UP001150062">
    <property type="component" value="Unassembled WGS sequence"/>
</dbReference>
<feature type="signal peptide" evidence="1">
    <location>
        <begin position="1"/>
        <end position="21"/>
    </location>
</feature>
<dbReference type="EMBL" id="JAOAOG010000061">
    <property type="protein sequence ID" value="KAJ6251335.1"/>
    <property type="molecule type" value="Genomic_DNA"/>
</dbReference>
<evidence type="ECO:0000256" key="1">
    <source>
        <dbReference type="SAM" id="SignalP"/>
    </source>
</evidence>
<protein>
    <submittedName>
        <fullName evidence="2">Uncharacterized protein</fullName>
    </submittedName>
</protein>
<feature type="chain" id="PRO_5046342668" evidence="1">
    <location>
        <begin position="22"/>
        <end position="270"/>
    </location>
</feature>
<sequence>MRINSQLYWGIVTISLVITHACCINETFSKLNELLSDYDYSDNLNSHGQVMQQKQDYRMIFIRHVLRGNYYIAIKLLREMDGEKLHENNLLARLLKSSQLSYYLSFYVCKSLEGDGPCGHLSELGVFAFSIFYHEIRSTSIQTAGDVEDEFISWVNYFDSLTPDLIQDSQKILKKTKKQDTILNLASKIANCEWDEVSRIEKKYNTNQKLKLFSFLPYYINALETLCQPTDQAWEWNCPENLDFETIAVLVKFKLELDEMSSSNNNQKEL</sequence>
<keyword evidence="1" id="KW-0732">Signal</keyword>
<comment type="caution">
    <text evidence="2">The sequence shown here is derived from an EMBL/GenBank/DDBJ whole genome shotgun (WGS) entry which is preliminary data.</text>
</comment>
<accession>A0ABQ8Z3P9</accession>
<evidence type="ECO:0000313" key="2">
    <source>
        <dbReference type="EMBL" id="KAJ6251335.1"/>
    </source>
</evidence>